<reference evidence="1" key="1">
    <citation type="journal article" date="2023" name="Plant J.">
        <title>Genome sequences and population genomics provide insights into the demographic history, inbreeding, and mutation load of two 'living fossil' tree species of Dipteronia.</title>
        <authorList>
            <person name="Feng Y."/>
            <person name="Comes H.P."/>
            <person name="Chen J."/>
            <person name="Zhu S."/>
            <person name="Lu R."/>
            <person name="Zhang X."/>
            <person name="Li P."/>
            <person name="Qiu J."/>
            <person name="Olsen K.M."/>
            <person name="Qiu Y."/>
        </authorList>
    </citation>
    <scope>NUCLEOTIDE SEQUENCE</scope>
    <source>
        <strain evidence="1">KIB01</strain>
    </source>
</reference>
<dbReference type="Proteomes" id="UP001280121">
    <property type="component" value="Unassembled WGS sequence"/>
</dbReference>
<dbReference type="EMBL" id="JANJYI010000007">
    <property type="protein sequence ID" value="KAK2641448.1"/>
    <property type="molecule type" value="Genomic_DNA"/>
</dbReference>
<evidence type="ECO:0000313" key="1">
    <source>
        <dbReference type="EMBL" id="KAK2641448.1"/>
    </source>
</evidence>
<comment type="caution">
    <text evidence="1">The sequence shown here is derived from an EMBL/GenBank/DDBJ whole genome shotgun (WGS) entry which is preliminary data.</text>
</comment>
<evidence type="ECO:0000313" key="2">
    <source>
        <dbReference type="Proteomes" id="UP001280121"/>
    </source>
</evidence>
<keyword evidence="2" id="KW-1185">Reference proteome</keyword>
<name>A0AAD9WT16_9ROSI</name>
<sequence length="153" mass="17378">MEGGIINNAGREGQKEGMIQDLSEMRAEDLGEINLSVVLSSPPPKKYCAKAKGISSKIHGMKIRKDMNYNDKWNLEVEITKVVEKGVELGYDFNKEQKTLITKESWNLEEEISKVIETGSTLGFDFNGIENEMVDQLSRREIEDEDKLHEAQQ</sequence>
<proteinExistence type="predicted"/>
<organism evidence="1 2">
    <name type="scientific">Dipteronia dyeriana</name>
    <dbReference type="NCBI Taxonomy" id="168575"/>
    <lineage>
        <taxon>Eukaryota</taxon>
        <taxon>Viridiplantae</taxon>
        <taxon>Streptophyta</taxon>
        <taxon>Embryophyta</taxon>
        <taxon>Tracheophyta</taxon>
        <taxon>Spermatophyta</taxon>
        <taxon>Magnoliopsida</taxon>
        <taxon>eudicotyledons</taxon>
        <taxon>Gunneridae</taxon>
        <taxon>Pentapetalae</taxon>
        <taxon>rosids</taxon>
        <taxon>malvids</taxon>
        <taxon>Sapindales</taxon>
        <taxon>Sapindaceae</taxon>
        <taxon>Hippocastanoideae</taxon>
        <taxon>Acereae</taxon>
        <taxon>Dipteronia</taxon>
    </lineage>
</organism>
<dbReference type="AlphaFoldDB" id="A0AAD9WT16"/>
<gene>
    <name evidence="1" type="ORF">Ddye_023211</name>
</gene>
<protein>
    <submittedName>
        <fullName evidence="1">Uncharacterized protein</fullName>
    </submittedName>
</protein>
<accession>A0AAD9WT16</accession>